<comment type="caution">
    <text evidence="1">The sequence shown here is derived from an EMBL/GenBank/DDBJ whole genome shotgun (WGS) entry which is preliminary data.</text>
</comment>
<name>A0A9D2TEB6_9FIRM</name>
<sequence length="77" mass="8960">MIDTKSGKVEFGQSVYFQNHKRVQANTQTAPRSDIEIVKMIQKGEREQVFSGYRKINYADEKIKETYRKINKMLGGC</sequence>
<evidence type="ECO:0000313" key="1">
    <source>
        <dbReference type="EMBL" id="HJC66789.1"/>
    </source>
</evidence>
<evidence type="ECO:0000313" key="2">
    <source>
        <dbReference type="Proteomes" id="UP000823863"/>
    </source>
</evidence>
<dbReference type="EMBL" id="DWWB01000049">
    <property type="protein sequence ID" value="HJC66789.1"/>
    <property type="molecule type" value="Genomic_DNA"/>
</dbReference>
<protein>
    <submittedName>
        <fullName evidence="1">Uncharacterized protein</fullName>
    </submittedName>
</protein>
<gene>
    <name evidence="1" type="ORF">H9931_08740</name>
</gene>
<reference evidence="1" key="1">
    <citation type="journal article" date="2021" name="PeerJ">
        <title>Extensive microbial diversity within the chicken gut microbiome revealed by metagenomics and culture.</title>
        <authorList>
            <person name="Gilroy R."/>
            <person name="Ravi A."/>
            <person name="Getino M."/>
            <person name="Pursley I."/>
            <person name="Horton D.L."/>
            <person name="Alikhan N.F."/>
            <person name="Baker D."/>
            <person name="Gharbi K."/>
            <person name="Hall N."/>
            <person name="Watson M."/>
            <person name="Adriaenssens E.M."/>
            <person name="Foster-Nyarko E."/>
            <person name="Jarju S."/>
            <person name="Secka A."/>
            <person name="Antonio M."/>
            <person name="Oren A."/>
            <person name="Chaudhuri R.R."/>
            <person name="La Ragione R."/>
            <person name="Hildebrand F."/>
            <person name="Pallen M.J."/>
        </authorList>
    </citation>
    <scope>NUCLEOTIDE SEQUENCE</scope>
    <source>
        <strain evidence="1">CHK198-12963</strain>
    </source>
</reference>
<dbReference type="Proteomes" id="UP000823863">
    <property type="component" value="Unassembled WGS sequence"/>
</dbReference>
<reference evidence="1" key="2">
    <citation type="submission" date="2021-04" db="EMBL/GenBank/DDBJ databases">
        <authorList>
            <person name="Gilroy R."/>
        </authorList>
    </citation>
    <scope>NUCLEOTIDE SEQUENCE</scope>
    <source>
        <strain evidence="1">CHK198-12963</strain>
    </source>
</reference>
<accession>A0A9D2TEB6</accession>
<organism evidence="1 2">
    <name type="scientific">Candidatus Enterocloster excrementigallinarum</name>
    <dbReference type="NCBI Taxonomy" id="2838558"/>
    <lineage>
        <taxon>Bacteria</taxon>
        <taxon>Bacillati</taxon>
        <taxon>Bacillota</taxon>
        <taxon>Clostridia</taxon>
        <taxon>Lachnospirales</taxon>
        <taxon>Lachnospiraceae</taxon>
        <taxon>Enterocloster</taxon>
    </lineage>
</organism>
<proteinExistence type="predicted"/>
<dbReference type="AlphaFoldDB" id="A0A9D2TEB6"/>